<accession>A0A1H7TTP8</accession>
<dbReference type="PROSITE" id="PS51007">
    <property type="entry name" value="CYTC"/>
    <property type="match status" value="2"/>
</dbReference>
<feature type="domain" description="Cytochrome c" evidence="6">
    <location>
        <begin position="521"/>
        <end position="675"/>
    </location>
</feature>
<protein>
    <submittedName>
        <fullName evidence="7">CxxC motif-containing protein, DUF1111 family</fullName>
    </submittedName>
</protein>
<keyword evidence="3 4" id="KW-0408">Iron</keyword>
<evidence type="ECO:0000256" key="5">
    <source>
        <dbReference type="SAM" id="SignalP"/>
    </source>
</evidence>
<evidence type="ECO:0000259" key="6">
    <source>
        <dbReference type="PROSITE" id="PS51007"/>
    </source>
</evidence>
<dbReference type="GO" id="GO:0004130">
    <property type="term" value="F:cytochrome-c peroxidase activity"/>
    <property type="evidence" value="ECO:0007669"/>
    <property type="project" value="TreeGrafter"/>
</dbReference>
<dbReference type="PROSITE" id="PS51257">
    <property type="entry name" value="PROKAR_LIPOPROTEIN"/>
    <property type="match status" value="1"/>
</dbReference>
<dbReference type="InterPro" id="IPR010538">
    <property type="entry name" value="DHOR"/>
</dbReference>
<feature type="chain" id="PRO_5010377904" evidence="5">
    <location>
        <begin position="17"/>
        <end position="675"/>
    </location>
</feature>
<dbReference type="GO" id="GO:0046872">
    <property type="term" value="F:metal ion binding"/>
    <property type="evidence" value="ECO:0007669"/>
    <property type="project" value="UniProtKB-KW"/>
</dbReference>
<dbReference type="GO" id="GO:0009055">
    <property type="term" value="F:electron transfer activity"/>
    <property type="evidence" value="ECO:0007669"/>
    <property type="project" value="InterPro"/>
</dbReference>
<evidence type="ECO:0000313" key="8">
    <source>
        <dbReference type="Proteomes" id="UP000182719"/>
    </source>
</evidence>
<evidence type="ECO:0000256" key="4">
    <source>
        <dbReference type="PROSITE-ProRule" id="PRU00433"/>
    </source>
</evidence>
<dbReference type="Gene3D" id="1.10.760.10">
    <property type="entry name" value="Cytochrome c-like domain"/>
    <property type="match status" value="1"/>
</dbReference>
<dbReference type="EMBL" id="FOAP01000009">
    <property type="protein sequence ID" value="SEL88023.1"/>
    <property type="molecule type" value="Genomic_DNA"/>
</dbReference>
<dbReference type="OrthoDB" id="9805202at2"/>
<dbReference type="Pfam" id="PF06537">
    <property type="entry name" value="DHOR"/>
    <property type="match status" value="2"/>
</dbReference>
<keyword evidence="1 4" id="KW-0349">Heme</keyword>
<dbReference type="PANTHER" id="PTHR30600">
    <property type="entry name" value="CYTOCHROME C PEROXIDASE-RELATED"/>
    <property type="match status" value="1"/>
</dbReference>
<proteinExistence type="predicted"/>
<organism evidence="7 8">
    <name type="scientific">Stigmatella aurantiaca</name>
    <dbReference type="NCBI Taxonomy" id="41"/>
    <lineage>
        <taxon>Bacteria</taxon>
        <taxon>Pseudomonadati</taxon>
        <taxon>Myxococcota</taxon>
        <taxon>Myxococcia</taxon>
        <taxon>Myxococcales</taxon>
        <taxon>Cystobacterineae</taxon>
        <taxon>Archangiaceae</taxon>
        <taxon>Stigmatella</taxon>
    </lineage>
</organism>
<feature type="domain" description="Cytochrome c" evidence="6">
    <location>
        <begin position="281"/>
        <end position="505"/>
    </location>
</feature>
<dbReference type="SUPFAM" id="SSF46626">
    <property type="entry name" value="Cytochrome c"/>
    <property type="match status" value="1"/>
</dbReference>
<evidence type="ECO:0000256" key="3">
    <source>
        <dbReference type="ARBA" id="ARBA00023004"/>
    </source>
</evidence>
<keyword evidence="5" id="KW-0732">Signal</keyword>
<dbReference type="InterPro" id="IPR036909">
    <property type="entry name" value="Cyt_c-like_dom_sf"/>
</dbReference>
<dbReference type="AlphaFoldDB" id="A0A1H7TTP8"/>
<name>A0A1H7TTP8_STIAU</name>
<dbReference type="InterPro" id="IPR051395">
    <property type="entry name" value="Cytochrome_c_Peroxidase/MauG"/>
</dbReference>
<dbReference type="Proteomes" id="UP000182719">
    <property type="component" value="Unassembled WGS sequence"/>
</dbReference>
<evidence type="ECO:0000256" key="2">
    <source>
        <dbReference type="ARBA" id="ARBA00022723"/>
    </source>
</evidence>
<feature type="signal peptide" evidence="5">
    <location>
        <begin position="1"/>
        <end position="16"/>
    </location>
</feature>
<dbReference type="GO" id="GO:0020037">
    <property type="term" value="F:heme binding"/>
    <property type="evidence" value="ECO:0007669"/>
    <property type="project" value="InterPro"/>
</dbReference>
<sequence>MLRTYALCFFASGLLACSDAPFPQDSTDAEFDEVGVRANTQALGSVIVTEGSSRPRRRHENDQDFSKYNPFYWEGRQSSFKVEDFTPTGEKRIKFTLTTEWPQDYIPTRGPDFSAIYIGNPSASSETERSKFALNIRMTHVRDARVFEATLGPGEFAAFANQMQPGQILTFEFRFFLSESFSGWAAQKAKNPHNISAYYSEFLRIRIGQGGLFIDDPLTPNAVPTTQRYAGGWTTTPTTRVEPWRALQQQANNILPSNSQRFMTGRTWFHTDFVSGEHATDEADDKPTIFFDADRVSRSNHASSAYNVRSCSACHINNGTSLLPGTNTPVHTTVARTFDTRSGSSHGVFGKQLQTQGAHSEGTLTVASYETRVERLADGTEVVLKKPRFAVNSSLSQSYLGLSPRRPQAMIGLGLLAAVPEATLKQFAQQNGGTYRTIDGKMGRFGWKADQATLSHQIQAALNNDLGVLSSRFPSNDCGGRCTSGKGQLSAQAIADMEAYLSLLGVPPRMYPTSASGTKGPEVVKGEAVFDRLGCQRCHVKSMVTGTAPFPELAQQTIQPFTDLLLHDMGTGLSDGSPDGFGQKWRTPALWGLKNVKHATDSHVRDFPPGNINLLWQNAHAAADQNRIQLLHDGRAESLAEAILWHGGEAQTAVNLYKGLSLADRKALEAYLWDL</sequence>
<keyword evidence="2 4" id="KW-0479">Metal-binding</keyword>
<dbReference type="PANTHER" id="PTHR30600:SF4">
    <property type="entry name" value="CYTOCHROME C DOMAIN-CONTAINING PROTEIN"/>
    <property type="match status" value="1"/>
</dbReference>
<dbReference type="RefSeq" id="WP_075007843.1">
    <property type="nucleotide sequence ID" value="NZ_FOAP01000009.1"/>
</dbReference>
<dbReference type="InterPro" id="IPR009056">
    <property type="entry name" value="Cyt_c-like_dom"/>
</dbReference>
<gene>
    <name evidence="7" type="ORF">SAMN05444354_109159</name>
</gene>
<evidence type="ECO:0000256" key="1">
    <source>
        <dbReference type="ARBA" id="ARBA00022617"/>
    </source>
</evidence>
<evidence type="ECO:0000313" key="7">
    <source>
        <dbReference type="EMBL" id="SEL88023.1"/>
    </source>
</evidence>
<keyword evidence="8" id="KW-1185">Reference proteome</keyword>
<reference evidence="8" key="1">
    <citation type="submission" date="2016-10" db="EMBL/GenBank/DDBJ databases">
        <authorList>
            <person name="Varghese N."/>
            <person name="Submissions S."/>
        </authorList>
    </citation>
    <scope>NUCLEOTIDE SEQUENCE [LARGE SCALE GENOMIC DNA]</scope>
    <source>
        <strain evidence="8">DSM 17044</strain>
    </source>
</reference>